<dbReference type="InterPro" id="IPR052017">
    <property type="entry name" value="TSUP"/>
</dbReference>
<dbReference type="RefSeq" id="WP_063634104.1">
    <property type="nucleotide sequence ID" value="NZ_CP015285.1"/>
</dbReference>
<evidence type="ECO:0000256" key="7">
    <source>
        <dbReference type="ARBA" id="ARBA00023136"/>
    </source>
</evidence>
<evidence type="ECO:0000256" key="8">
    <source>
        <dbReference type="RuleBase" id="RU363041"/>
    </source>
</evidence>
<evidence type="ECO:0000256" key="3">
    <source>
        <dbReference type="ARBA" id="ARBA00022448"/>
    </source>
</evidence>
<reference evidence="9 10" key="1">
    <citation type="journal article" date="2013" name="Int. J. Syst. Evol. Microbiol.">
        <title>Azospirillum humicireducens sp. nov., a nitrogen-fixing bacterium isolated from a microbial fuel cell.</title>
        <authorList>
            <person name="Zhou S."/>
            <person name="Han L."/>
            <person name="Wang Y."/>
            <person name="Yang G."/>
            <person name="Zhuang L."/>
            <person name="Hu P."/>
        </authorList>
    </citation>
    <scope>NUCLEOTIDE SEQUENCE [LARGE SCALE GENOMIC DNA]</scope>
    <source>
        <strain evidence="9 10">SgZ-5</strain>
    </source>
</reference>
<dbReference type="GO" id="GO:0005886">
    <property type="term" value="C:plasma membrane"/>
    <property type="evidence" value="ECO:0007669"/>
    <property type="project" value="UniProtKB-SubCell"/>
</dbReference>
<evidence type="ECO:0000256" key="2">
    <source>
        <dbReference type="ARBA" id="ARBA00009142"/>
    </source>
</evidence>
<evidence type="ECO:0000313" key="9">
    <source>
        <dbReference type="EMBL" id="ANC91010.1"/>
    </source>
</evidence>
<evidence type="ECO:0000256" key="5">
    <source>
        <dbReference type="ARBA" id="ARBA00022692"/>
    </source>
</evidence>
<protein>
    <recommendedName>
        <fullName evidence="8">Probable membrane transporter protein</fullName>
    </recommendedName>
</protein>
<organism evidence="9 10">
    <name type="scientific">Azospirillum humicireducens</name>
    <dbReference type="NCBI Taxonomy" id="1226968"/>
    <lineage>
        <taxon>Bacteria</taxon>
        <taxon>Pseudomonadati</taxon>
        <taxon>Pseudomonadota</taxon>
        <taxon>Alphaproteobacteria</taxon>
        <taxon>Rhodospirillales</taxon>
        <taxon>Azospirillaceae</taxon>
        <taxon>Azospirillum</taxon>
    </lineage>
</organism>
<evidence type="ECO:0000256" key="1">
    <source>
        <dbReference type="ARBA" id="ARBA00004651"/>
    </source>
</evidence>
<keyword evidence="10" id="KW-1185">Reference proteome</keyword>
<evidence type="ECO:0000256" key="4">
    <source>
        <dbReference type="ARBA" id="ARBA00022475"/>
    </source>
</evidence>
<dbReference type="OrthoDB" id="554695at2"/>
<dbReference type="Proteomes" id="UP000077405">
    <property type="component" value="Chromosome"/>
</dbReference>
<keyword evidence="3" id="KW-0813">Transport</keyword>
<name>A0A160JE30_9PROT</name>
<evidence type="ECO:0000313" key="10">
    <source>
        <dbReference type="Proteomes" id="UP000077405"/>
    </source>
</evidence>
<feature type="transmembrane region" description="Helical" evidence="8">
    <location>
        <begin position="152"/>
        <end position="171"/>
    </location>
</feature>
<dbReference type="EMBL" id="CP015285">
    <property type="protein sequence ID" value="ANC91010.1"/>
    <property type="molecule type" value="Genomic_DNA"/>
</dbReference>
<proteinExistence type="inferred from homology"/>
<gene>
    <name evidence="9" type="ORF">A6A40_03320</name>
</gene>
<dbReference type="PANTHER" id="PTHR30269">
    <property type="entry name" value="TRANSMEMBRANE PROTEIN YFCA"/>
    <property type="match status" value="1"/>
</dbReference>
<feature type="transmembrane region" description="Helical" evidence="8">
    <location>
        <begin position="231"/>
        <end position="249"/>
    </location>
</feature>
<dbReference type="KEGG" id="ahu:A6A40_03320"/>
<keyword evidence="6 8" id="KW-1133">Transmembrane helix</keyword>
<sequence length="268" mass="27978">MDLLTPESLGILFAVGLLAGFVDSIAGGGGLLTIPALLAAGLSPAEALATGKLQSSFGSLSATIKFVRRGEVNPAAMRTMILCTFIGAGAGATLVQMLDPSFLRDVIPILLIGIAIYLLLSPKAGDVDAHQRIGEHAFALSIGTGIGFYDGFFGPGTGTFFAIAFVSLLGHNLRKATAHTKVLNLTSNVASLLFFIIGGHVLWTIGLLMGVAQYIGAQVGAHMVIRNGARVVRPMLVVASVVITAKLVWSDEHNILREWFAAAVAWVA</sequence>
<accession>A0A160JE30</accession>
<keyword evidence="5 8" id="KW-0812">Transmembrane</keyword>
<dbReference type="STRING" id="1226968.A6A40_03320"/>
<keyword evidence="4 8" id="KW-1003">Cell membrane</keyword>
<feature type="transmembrane region" description="Helical" evidence="8">
    <location>
        <begin position="192"/>
        <end position="211"/>
    </location>
</feature>
<dbReference type="AlphaFoldDB" id="A0A160JE30"/>
<dbReference type="InterPro" id="IPR002781">
    <property type="entry name" value="TM_pro_TauE-like"/>
</dbReference>
<keyword evidence="7 8" id="KW-0472">Membrane</keyword>
<comment type="subcellular location">
    <subcellularLocation>
        <location evidence="1 8">Cell membrane</location>
        <topology evidence="1 8">Multi-pass membrane protein</topology>
    </subcellularLocation>
</comment>
<comment type="similarity">
    <text evidence="2 8">Belongs to the 4-toluene sulfonate uptake permease (TSUP) (TC 2.A.102) family.</text>
</comment>
<dbReference type="Pfam" id="PF01925">
    <property type="entry name" value="TauE"/>
    <property type="match status" value="1"/>
</dbReference>
<dbReference type="PANTHER" id="PTHR30269:SF0">
    <property type="entry name" value="MEMBRANE TRANSPORTER PROTEIN YFCA-RELATED"/>
    <property type="match status" value="1"/>
</dbReference>
<feature type="transmembrane region" description="Helical" evidence="8">
    <location>
        <begin position="102"/>
        <end position="120"/>
    </location>
</feature>
<feature type="transmembrane region" description="Helical" evidence="8">
    <location>
        <begin position="75"/>
        <end position="95"/>
    </location>
</feature>
<feature type="transmembrane region" description="Helical" evidence="8">
    <location>
        <begin position="12"/>
        <end position="38"/>
    </location>
</feature>
<evidence type="ECO:0000256" key="6">
    <source>
        <dbReference type="ARBA" id="ARBA00022989"/>
    </source>
</evidence>